<reference evidence="4" key="1">
    <citation type="journal article" date="2014" name="Genome Announc.">
        <title>Genome sequence of the yeast Cyberlindnera fabianii (Hansenula fabianii).</title>
        <authorList>
            <person name="Freel K.C."/>
            <person name="Sarilar V."/>
            <person name="Neuveglise C."/>
            <person name="Devillers H."/>
            <person name="Friedrich A."/>
            <person name="Schacherer J."/>
        </authorList>
    </citation>
    <scope>NUCLEOTIDE SEQUENCE</scope>
    <source>
        <strain evidence="4">YJS4271</strain>
    </source>
</reference>
<name>A0A061B7Y1_CYBFA</name>
<keyword evidence="1" id="KW-0547">Nucleotide-binding</keyword>
<dbReference type="Pfam" id="PF00071">
    <property type="entry name" value="Ras"/>
    <property type="match status" value="1"/>
</dbReference>
<dbReference type="PhylomeDB" id="A0A061B7Y1"/>
<dbReference type="VEuPathDB" id="FungiDB:BON22_5271"/>
<accession>A0A061B7Y1</accession>
<feature type="compositionally biased region" description="Polar residues" evidence="3">
    <location>
        <begin position="202"/>
        <end position="211"/>
    </location>
</feature>
<dbReference type="InterPro" id="IPR001806">
    <property type="entry name" value="Small_GTPase"/>
</dbReference>
<dbReference type="AlphaFoldDB" id="A0A061B7Y1"/>
<dbReference type="Gene3D" id="3.40.50.300">
    <property type="entry name" value="P-loop containing nucleotide triphosphate hydrolases"/>
    <property type="match status" value="1"/>
</dbReference>
<gene>
    <name evidence="4" type="ORF">CYFA0S_21e01068g</name>
</gene>
<dbReference type="SMART" id="SM00173">
    <property type="entry name" value="RAS"/>
    <property type="match status" value="1"/>
</dbReference>
<protein>
    <submittedName>
        <fullName evidence="4">CYFA0S21e01068g1_1</fullName>
    </submittedName>
</protein>
<feature type="compositionally biased region" description="Basic residues" evidence="3">
    <location>
        <begin position="241"/>
        <end position="253"/>
    </location>
</feature>
<feature type="region of interest" description="Disordered" evidence="3">
    <location>
        <begin position="187"/>
        <end position="270"/>
    </location>
</feature>
<dbReference type="CDD" id="cd00876">
    <property type="entry name" value="Ras"/>
    <property type="match status" value="1"/>
</dbReference>
<dbReference type="SUPFAM" id="SSF52540">
    <property type="entry name" value="P-loop containing nucleoside triphosphate hydrolases"/>
    <property type="match status" value="1"/>
</dbReference>
<dbReference type="EMBL" id="LK052906">
    <property type="protein sequence ID" value="CDR46022.1"/>
    <property type="molecule type" value="Genomic_DNA"/>
</dbReference>
<dbReference type="NCBIfam" id="TIGR00231">
    <property type="entry name" value="small_GTP"/>
    <property type="match status" value="1"/>
</dbReference>
<evidence type="ECO:0000256" key="2">
    <source>
        <dbReference type="ARBA" id="ARBA00023134"/>
    </source>
</evidence>
<evidence type="ECO:0000256" key="1">
    <source>
        <dbReference type="ARBA" id="ARBA00022741"/>
    </source>
</evidence>
<sequence length="270" mass="29947">MLSHKENIKICVLGQLGVGKSSLTLQFTQHHFPTSFDPYVEDVYQRDVVVGDKTYTIHVLDTAVQDEYSPLKDLQLKEADAIMLVYSIGSVESFSKIGDSYRHIMRNHETFPPVALVANQSDLVGSRQVGTSEGEELAREFGIKQYMETSAKLNLNITEAFMALIDQVIASRAEKASSAFLSSSEDDFAEKKPLRSHRARSPTLSETSKPKTFTIGASLERQSTESSDEAPVQSVASRQKQITKRTSQQKKLNKTQDSEKESSGGCCIVM</sequence>
<dbReference type="PROSITE" id="PS51419">
    <property type="entry name" value="RAB"/>
    <property type="match status" value="1"/>
</dbReference>
<dbReference type="InterPro" id="IPR005225">
    <property type="entry name" value="Small_GTP-bd"/>
</dbReference>
<evidence type="ECO:0000313" key="4">
    <source>
        <dbReference type="EMBL" id="CDR46022.1"/>
    </source>
</evidence>
<dbReference type="PANTHER" id="PTHR24070">
    <property type="entry name" value="RAS, DI-RAS, AND RHEB FAMILY MEMBERS OF SMALL GTPASE SUPERFAMILY"/>
    <property type="match status" value="1"/>
</dbReference>
<dbReference type="PROSITE" id="PS51421">
    <property type="entry name" value="RAS"/>
    <property type="match status" value="1"/>
</dbReference>
<dbReference type="InterPro" id="IPR020849">
    <property type="entry name" value="Small_GTPase_Ras-type"/>
</dbReference>
<dbReference type="GO" id="GO:0005525">
    <property type="term" value="F:GTP binding"/>
    <property type="evidence" value="ECO:0007669"/>
    <property type="project" value="UniProtKB-KW"/>
</dbReference>
<dbReference type="PROSITE" id="PS51420">
    <property type="entry name" value="RHO"/>
    <property type="match status" value="1"/>
</dbReference>
<dbReference type="GO" id="GO:0003924">
    <property type="term" value="F:GTPase activity"/>
    <property type="evidence" value="ECO:0007669"/>
    <property type="project" value="InterPro"/>
</dbReference>
<dbReference type="GO" id="GO:0007165">
    <property type="term" value="P:signal transduction"/>
    <property type="evidence" value="ECO:0007669"/>
    <property type="project" value="InterPro"/>
</dbReference>
<evidence type="ECO:0000256" key="3">
    <source>
        <dbReference type="SAM" id="MobiDB-lite"/>
    </source>
</evidence>
<dbReference type="OrthoDB" id="265044at2759"/>
<dbReference type="GO" id="GO:0016020">
    <property type="term" value="C:membrane"/>
    <property type="evidence" value="ECO:0007669"/>
    <property type="project" value="InterPro"/>
</dbReference>
<proteinExistence type="predicted"/>
<dbReference type="SMART" id="SM00175">
    <property type="entry name" value="RAB"/>
    <property type="match status" value="1"/>
</dbReference>
<dbReference type="InterPro" id="IPR027417">
    <property type="entry name" value="P-loop_NTPase"/>
</dbReference>
<keyword evidence="2" id="KW-0342">GTP-binding</keyword>
<dbReference type="PRINTS" id="PR00449">
    <property type="entry name" value="RASTRNSFRMNG"/>
</dbReference>
<organism evidence="4">
    <name type="scientific">Cyberlindnera fabianii</name>
    <name type="common">Yeast</name>
    <name type="synonym">Hansenula fabianii</name>
    <dbReference type="NCBI Taxonomy" id="36022"/>
    <lineage>
        <taxon>Eukaryota</taxon>
        <taxon>Fungi</taxon>
        <taxon>Dikarya</taxon>
        <taxon>Ascomycota</taxon>
        <taxon>Saccharomycotina</taxon>
        <taxon>Saccharomycetes</taxon>
        <taxon>Phaffomycetales</taxon>
        <taxon>Phaffomycetaceae</taxon>
        <taxon>Cyberlindnera</taxon>
    </lineage>
</organism>
<dbReference type="SMART" id="SM00174">
    <property type="entry name" value="RHO"/>
    <property type="match status" value="1"/>
</dbReference>